<evidence type="ECO:0000313" key="1">
    <source>
        <dbReference type="EMBL" id="MVN32109.1"/>
    </source>
</evidence>
<reference evidence="7 8" key="2">
    <citation type="journal article" date="2018" name="Elife">
        <title>Discovery and characterization of a prevalent human gut bacterial enzyme sufficient for the inactivation of a family of plant toxins.</title>
        <authorList>
            <person name="Koppel N."/>
            <person name="Bisanz J.E."/>
            <person name="Pandelia M.E."/>
            <person name="Turnbaugh P.J."/>
            <person name="Balskus E.P."/>
        </authorList>
    </citation>
    <scope>NUCLEOTIDE SEQUENCE [LARGE SCALE GENOMIC DNA]</scope>
    <source>
        <strain evidence="5 9">16A</strain>
        <strain evidence="4 8">FAA1-1-60AUCSF</strain>
        <strain evidence="3 7">MR1 #12</strain>
        <strain evidence="2 10">W1 BHI 6</strain>
    </source>
</reference>
<comment type="caution">
    <text evidence="6">The sequence shown here is derived from an EMBL/GenBank/DDBJ whole genome shotgun (WGS) entry which is preliminary data.</text>
</comment>
<evidence type="ECO:0000313" key="2">
    <source>
        <dbReference type="EMBL" id="RDB69811.1"/>
    </source>
</evidence>
<accession>A0A369N7C6</accession>
<organism evidence="6 11">
    <name type="scientific">Eggerthella lenta</name>
    <name type="common">Eubacterium lentum</name>
    <dbReference type="NCBI Taxonomy" id="84112"/>
    <lineage>
        <taxon>Bacteria</taxon>
        <taxon>Bacillati</taxon>
        <taxon>Actinomycetota</taxon>
        <taxon>Coriobacteriia</taxon>
        <taxon>Eggerthellales</taxon>
        <taxon>Eggerthellaceae</taxon>
        <taxon>Eggerthella</taxon>
    </lineage>
</organism>
<protein>
    <submittedName>
        <fullName evidence="6">DNA-binding protein</fullName>
    </submittedName>
</protein>
<evidence type="ECO:0000313" key="12">
    <source>
        <dbReference type="Proteomes" id="UP000436429"/>
    </source>
</evidence>
<dbReference type="EMBL" id="PPTU01000012">
    <property type="protein sequence ID" value="RDB69811.1"/>
    <property type="molecule type" value="Genomic_DNA"/>
</dbReference>
<sequence length="73" mass="7961">MGFMDGFERGLSGNYRYEIAGKAVVCSHCGGEEFDERSGQLNTAGASLLNLDWANATARVLVCQSCGHLEWFL</sequence>
<keyword evidence="6" id="KW-0238">DNA-binding</keyword>
<dbReference type="Proteomes" id="UP000253857">
    <property type="component" value="Unassembled WGS sequence"/>
</dbReference>
<evidence type="ECO:0000313" key="3">
    <source>
        <dbReference type="EMBL" id="RDB77115.1"/>
    </source>
</evidence>
<dbReference type="GeneID" id="69509735"/>
<dbReference type="Proteomes" id="UP000253752">
    <property type="component" value="Unassembled WGS sequence"/>
</dbReference>
<dbReference type="EMBL" id="PPUQ01000002">
    <property type="protein sequence ID" value="RDC40942.1"/>
    <property type="molecule type" value="Genomic_DNA"/>
</dbReference>
<proteinExistence type="predicted"/>
<reference evidence="6 11" key="1">
    <citation type="journal article" date="2005" name="Appl. Environ. Microbiol.">
        <title>Intestinal bacterial communities that produce active estrogen-like compounds enterodiol and enterolactone in humans.</title>
        <authorList>
            <person name="Clavel T."/>
            <person name="Henderson G."/>
            <person name="Alpert C.A."/>
            <person name="Philippe C."/>
            <person name="Rigottier-Gois L."/>
            <person name="Dore J."/>
            <person name="Blaut M."/>
        </authorList>
    </citation>
    <scope>NUCLEOTIDE SEQUENCE [LARGE SCALE GENOMIC DNA]</scope>
    <source>
        <strain evidence="6 11">SECO-MT75m2</strain>
    </source>
</reference>
<evidence type="ECO:0000313" key="10">
    <source>
        <dbReference type="Proteomes" id="UP000253970"/>
    </source>
</evidence>
<dbReference type="GO" id="GO:0003677">
    <property type="term" value="F:DNA binding"/>
    <property type="evidence" value="ECO:0007669"/>
    <property type="project" value="UniProtKB-KW"/>
</dbReference>
<name>A0A369N7C6_EGGLN</name>
<dbReference type="AlphaFoldDB" id="A0A369N7C6"/>
<evidence type="ECO:0000313" key="4">
    <source>
        <dbReference type="EMBL" id="RDB83627.1"/>
    </source>
</evidence>
<dbReference type="Proteomes" id="UP000253915">
    <property type="component" value="Unassembled WGS sequence"/>
</dbReference>
<evidence type="ECO:0000313" key="11">
    <source>
        <dbReference type="Proteomes" id="UP000312594"/>
    </source>
</evidence>
<evidence type="ECO:0000313" key="9">
    <source>
        <dbReference type="Proteomes" id="UP000253915"/>
    </source>
</evidence>
<reference evidence="6" key="3">
    <citation type="submission" date="2019-06" db="EMBL/GenBank/DDBJ databases">
        <authorList>
            <person name="Bisanz J.E."/>
            <person name="Turnbaugh P.J."/>
        </authorList>
    </citation>
    <scope>NUCLEOTIDE SEQUENCE</scope>
    <source>
        <strain evidence="6">SECO-MT75m2</strain>
    </source>
</reference>
<evidence type="ECO:0000313" key="5">
    <source>
        <dbReference type="EMBL" id="RDC40942.1"/>
    </source>
</evidence>
<dbReference type="EMBL" id="WPOM01000004">
    <property type="protein sequence ID" value="MVN32109.1"/>
    <property type="molecule type" value="Genomic_DNA"/>
</dbReference>
<dbReference type="RefSeq" id="WP_009305836.1">
    <property type="nucleotide sequence ID" value="NZ_AP025575.1"/>
</dbReference>
<dbReference type="EMBL" id="VEVP01000049">
    <property type="protein sequence ID" value="TNU88647.1"/>
    <property type="molecule type" value="Genomic_DNA"/>
</dbReference>
<evidence type="ECO:0000313" key="7">
    <source>
        <dbReference type="Proteomes" id="UP000253752"/>
    </source>
</evidence>
<dbReference type="Proteomes" id="UP000436429">
    <property type="component" value="Unassembled WGS sequence"/>
</dbReference>
<reference evidence="1 12" key="4">
    <citation type="submission" date="2019-11" db="EMBL/GenBank/DDBJ databases">
        <title>Whole genome shotgun sequencing (WGS) data from Adlercreutzia equolifaciens ResAG-91, Eggerthella lenta MRI-F36, MRI-F37, MRI-F40, ResAG-49, ResAG-88, ResAG-121, ResAG-145, and Gordonibacter sp. ResAG-5, ResAG-26, ResAG-43, ResAG-50, ResAG-59.</title>
        <authorList>
            <person name="Stoll D.A."/>
            <person name="Danylec N."/>
            <person name="Franz C.M.A.P."/>
            <person name="Huch M."/>
        </authorList>
    </citation>
    <scope>NUCLEOTIDE SEQUENCE [LARGE SCALE GENOMIC DNA]</scope>
    <source>
        <strain evidence="1 12">ResAG-88</strain>
    </source>
</reference>
<dbReference type="Proteomes" id="UP000312594">
    <property type="component" value="Unassembled WGS sequence"/>
</dbReference>
<gene>
    <name evidence="5" type="ORF">C1853_02260</name>
    <name evidence="4" type="ORF">C1871_11185</name>
    <name evidence="3" type="ORF">C1872_11700</name>
    <name evidence="2" type="ORF">C1875_09210</name>
    <name evidence="6" type="ORF">FIC87_13960</name>
    <name evidence="1" type="ORF">GO726_02825</name>
</gene>
<dbReference type="EMBL" id="PPTX01000019">
    <property type="protein sequence ID" value="RDB77115.1"/>
    <property type="molecule type" value="Genomic_DNA"/>
</dbReference>
<evidence type="ECO:0000313" key="8">
    <source>
        <dbReference type="Proteomes" id="UP000253857"/>
    </source>
</evidence>
<dbReference type="EMBL" id="PPTY01000022">
    <property type="protein sequence ID" value="RDB83627.1"/>
    <property type="molecule type" value="Genomic_DNA"/>
</dbReference>
<evidence type="ECO:0000313" key="6">
    <source>
        <dbReference type="EMBL" id="TNU88647.1"/>
    </source>
</evidence>
<dbReference type="Proteomes" id="UP000253970">
    <property type="component" value="Unassembled WGS sequence"/>
</dbReference>